<accession>A0A139ALD6</accession>
<evidence type="ECO:0000313" key="7">
    <source>
        <dbReference type="Proteomes" id="UP000070544"/>
    </source>
</evidence>
<dbReference type="GO" id="GO:0006897">
    <property type="term" value="P:endocytosis"/>
    <property type="evidence" value="ECO:0007669"/>
    <property type="project" value="InterPro"/>
</dbReference>
<evidence type="ECO:0000259" key="5">
    <source>
        <dbReference type="PROSITE" id="PS51021"/>
    </source>
</evidence>
<dbReference type="Pfam" id="PF03114">
    <property type="entry name" value="BAR"/>
    <property type="match status" value="1"/>
</dbReference>
<evidence type="ECO:0000256" key="4">
    <source>
        <dbReference type="SAM" id="MobiDB-lite"/>
    </source>
</evidence>
<dbReference type="PANTHER" id="PTHR47174">
    <property type="entry name" value="BRIDGING INTEGRATOR 3"/>
    <property type="match status" value="1"/>
</dbReference>
<gene>
    <name evidence="6" type="ORF">M427DRAFT_122297</name>
</gene>
<dbReference type="PANTHER" id="PTHR47174:SF3">
    <property type="entry name" value="BRIDGING INTEGRATOR 3"/>
    <property type="match status" value="1"/>
</dbReference>
<dbReference type="PROSITE" id="PS51021">
    <property type="entry name" value="BAR"/>
    <property type="match status" value="1"/>
</dbReference>
<evidence type="ECO:0000256" key="3">
    <source>
        <dbReference type="ARBA" id="ARBA00023212"/>
    </source>
</evidence>
<dbReference type="GO" id="GO:1990528">
    <property type="term" value="C:Rvs161p-Rvs167p complex"/>
    <property type="evidence" value="ECO:0007669"/>
    <property type="project" value="TreeGrafter"/>
</dbReference>
<feature type="region of interest" description="Disordered" evidence="4">
    <location>
        <begin position="69"/>
        <end position="99"/>
    </location>
</feature>
<evidence type="ECO:0000256" key="1">
    <source>
        <dbReference type="ARBA" id="ARBA00004245"/>
    </source>
</evidence>
<feature type="domain" description="BAR" evidence="5">
    <location>
        <begin position="17"/>
        <end position="313"/>
    </location>
</feature>
<dbReference type="GO" id="GO:0015629">
    <property type="term" value="C:actin cytoskeleton"/>
    <property type="evidence" value="ECO:0007669"/>
    <property type="project" value="TreeGrafter"/>
</dbReference>
<dbReference type="InterPro" id="IPR027267">
    <property type="entry name" value="AH/BAR_dom_sf"/>
</dbReference>
<organism evidence="6 7">
    <name type="scientific">Gonapodya prolifera (strain JEL478)</name>
    <name type="common">Monoblepharis prolifera</name>
    <dbReference type="NCBI Taxonomy" id="1344416"/>
    <lineage>
        <taxon>Eukaryota</taxon>
        <taxon>Fungi</taxon>
        <taxon>Fungi incertae sedis</taxon>
        <taxon>Chytridiomycota</taxon>
        <taxon>Chytridiomycota incertae sedis</taxon>
        <taxon>Monoblepharidomycetes</taxon>
        <taxon>Monoblepharidales</taxon>
        <taxon>Gonapodyaceae</taxon>
        <taxon>Gonapodya</taxon>
    </lineage>
</organism>
<feature type="compositionally biased region" description="Low complexity" evidence="4">
    <location>
        <begin position="89"/>
        <end position="99"/>
    </location>
</feature>
<dbReference type="AlphaFoldDB" id="A0A139ALD6"/>
<reference evidence="6 7" key="1">
    <citation type="journal article" date="2015" name="Genome Biol. Evol.">
        <title>Phylogenomic analyses indicate that early fungi evolved digesting cell walls of algal ancestors of land plants.</title>
        <authorList>
            <person name="Chang Y."/>
            <person name="Wang S."/>
            <person name="Sekimoto S."/>
            <person name="Aerts A.L."/>
            <person name="Choi C."/>
            <person name="Clum A."/>
            <person name="LaButti K.M."/>
            <person name="Lindquist E.A."/>
            <person name="Yee Ngan C."/>
            <person name="Ohm R.A."/>
            <person name="Salamov A.A."/>
            <person name="Grigoriev I.V."/>
            <person name="Spatafora J.W."/>
            <person name="Berbee M.L."/>
        </authorList>
    </citation>
    <scope>NUCLEOTIDE SEQUENCE [LARGE SCALE GENOMIC DNA]</scope>
    <source>
        <strain evidence="6 7">JEL478</strain>
    </source>
</reference>
<dbReference type="InterPro" id="IPR046982">
    <property type="entry name" value="BIN3/RVS161-like"/>
</dbReference>
<dbReference type="GO" id="GO:0097320">
    <property type="term" value="P:plasma membrane tubulation"/>
    <property type="evidence" value="ECO:0007669"/>
    <property type="project" value="TreeGrafter"/>
</dbReference>
<feature type="region of interest" description="Disordered" evidence="4">
    <location>
        <begin position="176"/>
        <end position="211"/>
    </location>
</feature>
<dbReference type="GO" id="GO:0051666">
    <property type="term" value="P:actin cortical patch localization"/>
    <property type="evidence" value="ECO:0007669"/>
    <property type="project" value="InterPro"/>
</dbReference>
<comment type="subcellular location">
    <subcellularLocation>
        <location evidence="1">Cytoplasm</location>
        <location evidence="1">Cytoskeleton</location>
    </subcellularLocation>
</comment>
<dbReference type="GO" id="GO:0008289">
    <property type="term" value="F:lipid binding"/>
    <property type="evidence" value="ECO:0007669"/>
    <property type="project" value="TreeGrafter"/>
</dbReference>
<proteinExistence type="predicted"/>
<dbReference type="Proteomes" id="UP000070544">
    <property type="component" value="Unassembled WGS sequence"/>
</dbReference>
<protein>
    <recommendedName>
        <fullName evidence="5">BAR domain-containing protein</fullName>
    </recommendedName>
</protein>
<dbReference type="InterPro" id="IPR004148">
    <property type="entry name" value="BAR_dom"/>
</dbReference>
<dbReference type="STRING" id="1344416.A0A139ALD6"/>
<feature type="region of interest" description="Disordered" evidence="4">
    <location>
        <begin position="274"/>
        <end position="295"/>
    </location>
</feature>
<keyword evidence="3" id="KW-0206">Cytoskeleton</keyword>
<evidence type="ECO:0000256" key="2">
    <source>
        <dbReference type="ARBA" id="ARBA00022490"/>
    </source>
</evidence>
<dbReference type="SUPFAM" id="SSF103657">
    <property type="entry name" value="BAR/IMD domain-like"/>
    <property type="match status" value="1"/>
</dbReference>
<dbReference type="GO" id="GO:0043332">
    <property type="term" value="C:mating projection tip"/>
    <property type="evidence" value="ECO:0007669"/>
    <property type="project" value="TreeGrafter"/>
</dbReference>
<evidence type="ECO:0000313" key="6">
    <source>
        <dbReference type="EMBL" id="KXS17235.1"/>
    </source>
</evidence>
<dbReference type="GO" id="GO:0031097">
    <property type="term" value="C:medial cortex"/>
    <property type="evidence" value="ECO:0007669"/>
    <property type="project" value="TreeGrafter"/>
</dbReference>
<sequence length="318" mass="34144">MSWSGFKKAVNRATTQVMQSTGIVEKTVDKEFDDAERNVKTLHAKFEKIHRDSKALLDSYKALSTSHTRLSASFAPQPPSSIYPRSSRKSLSASSASELSSQDDESIGIVAARCAEAAKEITDIVDHDVTGTLNATHLNPLHRLTLLIPNIDPHLEKRRKRLLDYDAQRARVRRALEKSGNGAASAGGSGGGSSAEEDDTTSGQGNDTPRVQALKADLERLKDECDRATRLITEDVAGLVAAREAYMDPIAEAGVRVGESFALSLAHLLITAGAPPPPPSDAPPRLEDVTPSGASERENMARTLEHKMRELSICGAGA</sequence>
<dbReference type="Gene3D" id="1.20.1270.60">
    <property type="entry name" value="Arfaptin homology (AH) domain/BAR domain"/>
    <property type="match status" value="1"/>
</dbReference>
<keyword evidence="2" id="KW-0963">Cytoplasm</keyword>
<dbReference type="SMART" id="SM00721">
    <property type="entry name" value="BAR"/>
    <property type="match status" value="1"/>
</dbReference>
<keyword evidence="7" id="KW-1185">Reference proteome</keyword>
<dbReference type="EMBL" id="KQ965748">
    <property type="protein sequence ID" value="KXS17235.1"/>
    <property type="molecule type" value="Genomic_DNA"/>
</dbReference>
<dbReference type="OrthoDB" id="446293at2759"/>
<name>A0A139ALD6_GONPJ</name>